<dbReference type="Proteomes" id="UP000548476">
    <property type="component" value="Unassembled WGS sequence"/>
</dbReference>
<dbReference type="EMBL" id="JACHGT010000002">
    <property type="protein sequence ID" value="MBB6033045.1"/>
    <property type="molecule type" value="Genomic_DNA"/>
</dbReference>
<keyword evidence="1" id="KW-0812">Transmembrane</keyword>
<reference evidence="2 3" key="1">
    <citation type="submission" date="2020-08" db="EMBL/GenBank/DDBJ databases">
        <title>Genomic Encyclopedia of Type Strains, Phase IV (KMG-IV): sequencing the most valuable type-strain genomes for metagenomic binning, comparative biology and taxonomic classification.</title>
        <authorList>
            <person name="Goeker M."/>
        </authorList>
    </citation>
    <scope>NUCLEOTIDE SEQUENCE [LARGE SCALE GENOMIC DNA]</scope>
    <source>
        <strain evidence="2 3">YIM 65646</strain>
    </source>
</reference>
<keyword evidence="1" id="KW-1133">Transmembrane helix</keyword>
<organism evidence="2 3">
    <name type="scientific">Phytomonospora endophytica</name>
    <dbReference type="NCBI Taxonomy" id="714109"/>
    <lineage>
        <taxon>Bacteria</taxon>
        <taxon>Bacillati</taxon>
        <taxon>Actinomycetota</taxon>
        <taxon>Actinomycetes</taxon>
        <taxon>Micromonosporales</taxon>
        <taxon>Micromonosporaceae</taxon>
        <taxon>Phytomonospora</taxon>
    </lineage>
</organism>
<proteinExistence type="predicted"/>
<comment type="caution">
    <text evidence="2">The sequence shown here is derived from an EMBL/GenBank/DDBJ whole genome shotgun (WGS) entry which is preliminary data.</text>
</comment>
<keyword evidence="3" id="KW-1185">Reference proteome</keyword>
<keyword evidence="1" id="KW-0472">Membrane</keyword>
<feature type="transmembrane region" description="Helical" evidence="1">
    <location>
        <begin position="48"/>
        <end position="69"/>
    </location>
</feature>
<gene>
    <name evidence="2" type="ORF">HNR73_000892</name>
</gene>
<feature type="transmembrane region" description="Helical" evidence="1">
    <location>
        <begin position="76"/>
        <end position="94"/>
    </location>
</feature>
<evidence type="ECO:0000256" key="1">
    <source>
        <dbReference type="SAM" id="Phobius"/>
    </source>
</evidence>
<protein>
    <submittedName>
        <fullName evidence="2">Putative membrane protein</fullName>
    </submittedName>
</protein>
<sequence length="130" mass="13529">MTGSPRAVLPITLKTVLVALVLEAAGLVTLGSFAIASSTTGQALSYGAGITEGVVAVVLATLLCVFAGAMAKRRSWARNATIFLQLMLLPIGYFMIKAGLWWWGGPVMLLGLATCLVLVSPPVREALGVE</sequence>
<name>A0A841FCC0_9ACTN</name>
<feature type="transmembrane region" description="Helical" evidence="1">
    <location>
        <begin position="12"/>
        <end position="36"/>
    </location>
</feature>
<evidence type="ECO:0000313" key="2">
    <source>
        <dbReference type="EMBL" id="MBB6033045.1"/>
    </source>
</evidence>
<evidence type="ECO:0000313" key="3">
    <source>
        <dbReference type="Proteomes" id="UP000548476"/>
    </source>
</evidence>
<dbReference type="RefSeq" id="WP_184785961.1">
    <property type="nucleotide sequence ID" value="NZ_BONT01000022.1"/>
</dbReference>
<dbReference type="AlphaFoldDB" id="A0A841FCC0"/>
<accession>A0A841FCC0</accession>